<comment type="caution">
    <text evidence="2">The sequence shown here is derived from an EMBL/GenBank/DDBJ whole genome shotgun (WGS) entry which is preliminary data.</text>
</comment>
<dbReference type="AlphaFoldDB" id="A0A5N4ED16"/>
<dbReference type="Proteomes" id="UP000299084">
    <property type="component" value="Unassembled WGS sequence"/>
</dbReference>
<sequence length="81" mass="9427">RGRAEGRRGRRSGPGCLGQRGGHRFGRRPRTEQWPEPPWLPLRTWTSLCGWPRCTWSSMQTRSGSMAWLQRVQPRAWAPRS</sequence>
<accession>A0A5N4ED16</accession>
<protein>
    <submittedName>
        <fullName evidence="2">Uncharacterized protein</fullName>
    </submittedName>
</protein>
<reference evidence="2 3" key="1">
    <citation type="journal article" date="2019" name="Mol. Ecol. Resour.">
        <title>Improving Illumina assemblies with Hi-C and long reads: an example with the North African dromedary.</title>
        <authorList>
            <person name="Elbers J.P."/>
            <person name="Rogers M.F."/>
            <person name="Perelman P.L."/>
            <person name="Proskuryakova A.A."/>
            <person name="Serdyukova N.A."/>
            <person name="Johnson W.E."/>
            <person name="Horin P."/>
            <person name="Corander J."/>
            <person name="Murphy D."/>
            <person name="Burger P.A."/>
        </authorList>
    </citation>
    <scope>NUCLEOTIDE SEQUENCE [LARGE SCALE GENOMIC DNA]</scope>
    <source>
        <strain evidence="2">Drom800</strain>
        <tissue evidence="2">Blood</tissue>
    </source>
</reference>
<evidence type="ECO:0000313" key="3">
    <source>
        <dbReference type="Proteomes" id="UP000299084"/>
    </source>
</evidence>
<feature type="non-terminal residue" evidence="2">
    <location>
        <position position="1"/>
    </location>
</feature>
<keyword evidence="3" id="KW-1185">Reference proteome</keyword>
<evidence type="ECO:0000256" key="1">
    <source>
        <dbReference type="SAM" id="MobiDB-lite"/>
    </source>
</evidence>
<evidence type="ECO:0000313" key="2">
    <source>
        <dbReference type="EMBL" id="KAB1281245.1"/>
    </source>
</evidence>
<organism evidence="2 3">
    <name type="scientific">Camelus dromedarius</name>
    <name type="common">Dromedary</name>
    <name type="synonym">Arabian camel</name>
    <dbReference type="NCBI Taxonomy" id="9838"/>
    <lineage>
        <taxon>Eukaryota</taxon>
        <taxon>Metazoa</taxon>
        <taxon>Chordata</taxon>
        <taxon>Craniata</taxon>
        <taxon>Vertebrata</taxon>
        <taxon>Euteleostomi</taxon>
        <taxon>Mammalia</taxon>
        <taxon>Eutheria</taxon>
        <taxon>Laurasiatheria</taxon>
        <taxon>Artiodactyla</taxon>
        <taxon>Tylopoda</taxon>
        <taxon>Camelidae</taxon>
        <taxon>Camelus</taxon>
    </lineage>
</organism>
<gene>
    <name evidence="2" type="ORF">Cadr_000004799</name>
</gene>
<proteinExistence type="predicted"/>
<name>A0A5N4ED16_CAMDR</name>
<feature type="region of interest" description="Disordered" evidence="1">
    <location>
        <begin position="1"/>
        <end position="36"/>
    </location>
</feature>
<dbReference type="EMBL" id="JWIN03000003">
    <property type="protein sequence ID" value="KAB1281245.1"/>
    <property type="molecule type" value="Genomic_DNA"/>
</dbReference>